<evidence type="ECO:0000313" key="4">
    <source>
        <dbReference type="Proteomes" id="UP000827092"/>
    </source>
</evidence>
<keyword evidence="4" id="KW-1185">Reference proteome</keyword>
<dbReference type="EMBL" id="JAFNEN010000089">
    <property type="protein sequence ID" value="KAG8195349.1"/>
    <property type="molecule type" value="Genomic_DNA"/>
</dbReference>
<accession>A0AAV6VF69</accession>
<sequence>MLSTKHQSILLACLVISCSLVLPVVSFGGNHHDHHGLEVLLAAGLLAKLLKQHHKHEVHHVHIPVPVHHHEEHHGHHEEHHGHHGHHGSGSARVPVMRPPVPHHYPVVPMQHLYGGVPMMGAHSMMARRVMYVPPQARDAPFPCPLKH</sequence>
<feature type="signal peptide" evidence="2">
    <location>
        <begin position="1"/>
        <end position="26"/>
    </location>
</feature>
<feature type="region of interest" description="Disordered" evidence="1">
    <location>
        <begin position="71"/>
        <end position="96"/>
    </location>
</feature>
<dbReference type="AlphaFoldDB" id="A0AAV6VF69"/>
<feature type="chain" id="PRO_5043854478" evidence="2">
    <location>
        <begin position="27"/>
        <end position="148"/>
    </location>
</feature>
<evidence type="ECO:0000256" key="2">
    <source>
        <dbReference type="SAM" id="SignalP"/>
    </source>
</evidence>
<gene>
    <name evidence="3" type="ORF">JTE90_001368</name>
</gene>
<comment type="caution">
    <text evidence="3">The sequence shown here is derived from an EMBL/GenBank/DDBJ whole genome shotgun (WGS) entry which is preliminary data.</text>
</comment>
<dbReference type="PROSITE" id="PS51257">
    <property type="entry name" value="PROKAR_LIPOPROTEIN"/>
    <property type="match status" value="1"/>
</dbReference>
<protein>
    <submittedName>
        <fullName evidence="3">Uncharacterized protein</fullName>
    </submittedName>
</protein>
<organism evidence="3 4">
    <name type="scientific">Oedothorax gibbosus</name>
    <dbReference type="NCBI Taxonomy" id="931172"/>
    <lineage>
        <taxon>Eukaryota</taxon>
        <taxon>Metazoa</taxon>
        <taxon>Ecdysozoa</taxon>
        <taxon>Arthropoda</taxon>
        <taxon>Chelicerata</taxon>
        <taxon>Arachnida</taxon>
        <taxon>Araneae</taxon>
        <taxon>Araneomorphae</taxon>
        <taxon>Entelegynae</taxon>
        <taxon>Araneoidea</taxon>
        <taxon>Linyphiidae</taxon>
        <taxon>Erigoninae</taxon>
        <taxon>Oedothorax</taxon>
    </lineage>
</organism>
<evidence type="ECO:0000256" key="1">
    <source>
        <dbReference type="SAM" id="MobiDB-lite"/>
    </source>
</evidence>
<dbReference type="Proteomes" id="UP000827092">
    <property type="component" value="Unassembled WGS sequence"/>
</dbReference>
<feature type="compositionally biased region" description="Basic and acidic residues" evidence="1">
    <location>
        <begin position="71"/>
        <end position="81"/>
    </location>
</feature>
<keyword evidence="2" id="KW-0732">Signal</keyword>
<name>A0AAV6VF69_9ARAC</name>
<reference evidence="3 4" key="1">
    <citation type="journal article" date="2022" name="Nat. Ecol. Evol.">
        <title>A masculinizing supergene underlies an exaggerated male reproductive morph in a spider.</title>
        <authorList>
            <person name="Hendrickx F."/>
            <person name="De Corte Z."/>
            <person name="Sonet G."/>
            <person name="Van Belleghem S.M."/>
            <person name="Kostlbacher S."/>
            <person name="Vangestel C."/>
        </authorList>
    </citation>
    <scope>NUCLEOTIDE SEQUENCE [LARGE SCALE GENOMIC DNA]</scope>
    <source>
        <strain evidence="3">W744_W776</strain>
    </source>
</reference>
<proteinExistence type="predicted"/>
<evidence type="ECO:0000313" key="3">
    <source>
        <dbReference type="EMBL" id="KAG8195349.1"/>
    </source>
</evidence>